<gene>
    <name evidence="2" type="ORF">SAMN05216179_3594</name>
</gene>
<dbReference type="AlphaFoldDB" id="A0A1M7QTJ3"/>
<dbReference type="Pfam" id="PF14146">
    <property type="entry name" value="DUF4305"/>
    <property type="match status" value="1"/>
</dbReference>
<dbReference type="Proteomes" id="UP000184184">
    <property type="component" value="Unassembled WGS sequence"/>
</dbReference>
<accession>A0A1M7QTJ3</accession>
<keyword evidence="3" id="KW-1185">Reference proteome</keyword>
<keyword evidence="1" id="KW-1133">Transmembrane helix</keyword>
<evidence type="ECO:0000313" key="3">
    <source>
        <dbReference type="Proteomes" id="UP000184184"/>
    </source>
</evidence>
<feature type="transmembrane region" description="Helical" evidence="1">
    <location>
        <begin position="9"/>
        <end position="27"/>
    </location>
</feature>
<protein>
    <recommendedName>
        <fullName evidence="4">DUF4305 domain-containing protein</fullName>
    </recommendedName>
</protein>
<reference evidence="2 3" key="1">
    <citation type="submission" date="2016-11" db="EMBL/GenBank/DDBJ databases">
        <authorList>
            <person name="Jaros S."/>
            <person name="Januszkiewicz K."/>
            <person name="Wedrychowicz H."/>
        </authorList>
    </citation>
    <scope>NUCLEOTIDE SEQUENCE [LARGE SCALE GENOMIC DNA]</scope>
    <source>
        <strain evidence="2 3">CGMCC 1.10681</strain>
    </source>
</reference>
<evidence type="ECO:0000256" key="1">
    <source>
        <dbReference type="SAM" id="Phobius"/>
    </source>
</evidence>
<sequence>MRISPLRSAFLYIGLGALFTYIAIQSAEETVFNFITIALALFATIDFVVAIRLITLHYRIKKAKENEKK</sequence>
<keyword evidence="1" id="KW-0472">Membrane</keyword>
<dbReference type="RefSeq" id="WP_058306279.1">
    <property type="nucleotide sequence ID" value="NZ_FRCZ01000009.1"/>
</dbReference>
<dbReference type="InterPro" id="IPR025426">
    <property type="entry name" value="DUF4305"/>
</dbReference>
<proteinExistence type="predicted"/>
<dbReference type="EMBL" id="FRCZ01000009">
    <property type="protein sequence ID" value="SHN35140.1"/>
    <property type="molecule type" value="Genomic_DNA"/>
</dbReference>
<evidence type="ECO:0008006" key="4">
    <source>
        <dbReference type="Google" id="ProtNLM"/>
    </source>
</evidence>
<name>A0A1M7QTJ3_9BACI</name>
<organism evidence="2 3">
    <name type="scientific">Gracilibacillus kekensis</name>
    <dbReference type="NCBI Taxonomy" id="1027249"/>
    <lineage>
        <taxon>Bacteria</taxon>
        <taxon>Bacillati</taxon>
        <taxon>Bacillota</taxon>
        <taxon>Bacilli</taxon>
        <taxon>Bacillales</taxon>
        <taxon>Bacillaceae</taxon>
        <taxon>Gracilibacillus</taxon>
    </lineage>
</organism>
<dbReference type="OrthoDB" id="2355666at2"/>
<keyword evidence="1" id="KW-0812">Transmembrane</keyword>
<evidence type="ECO:0000313" key="2">
    <source>
        <dbReference type="EMBL" id="SHN35140.1"/>
    </source>
</evidence>
<dbReference type="STRING" id="1027249.SAMN05216179_3594"/>
<feature type="transmembrane region" description="Helical" evidence="1">
    <location>
        <begin position="33"/>
        <end position="54"/>
    </location>
</feature>